<evidence type="ECO:0000256" key="4">
    <source>
        <dbReference type="SAM" id="MobiDB-lite"/>
    </source>
</evidence>
<dbReference type="EMBL" id="CAXKWB010160689">
    <property type="protein sequence ID" value="CAL4249891.1"/>
    <property type="molecule type" value="Genomic_DNA"/>
</dbReference>
<proteinExistence type="predicted"/>
<feature type="region of interest" description="Disordered" evidence="4">
    <location>
        <begin position="66"/>
        <end position="205"/>
    </location>
</feature>
<organism evidence="6 7">
    <name type="scientific">Meganyctiphanes norvegica</name>
    <name type="common">Northern krill</name>
    <name type="synonym">Thysanopoda norvegica</name>
    <dbReference type="NCBI Taxonomy" id="48144"/>
    <lineage>
        <taxon>Eukaryota</taxon>
        <taxon>Metazoa</taxon>
        <taxon>Ecdysozoa</taxon>
        <taxon>Arthropoda</taxon>
        <taxon>Crustacea</taxon>
        <taxon>Multicrustacea</taxon>
        <taxon>Malacostraca</taxon>
        <taxon>Eumalacostraca</taxon>
        <taxon>Eucarida</taxon>
        <taxon>Euphausiacea</taxon>
        <taxon>Euphausiidae</taxon>
        <taxon>Meganyctiphanes</taxon>
    </lineage>
</organism>
<keyword evidence="1" id="KW-0547">Nucleotide-binding</keyword>
<evidence type="ECO:0000256" key="3">
    <source>
        <dbReference type="PROSITE-ProRule" id="PRU00552"/>
    </source>
</evidence>
<dbReference type="PROSITE" id="PS51195">
    <property type="entry name" value="Q_MOTIF"/>
    <property type="match status" value="1"/>
</dbReference>
<feature type="compositionally biased region" description="Basic and acidic residues" evidence="4">
    <location>
        <begin position="174"/>
        <end position="191"/>
    </location>
</feature>
<feature type="compositionally biased region" description="Basic and acidic residues" evidence="4">
    <location>
        <begin position="125"/>
        <end position="134"/>
    </location>
</feature>
<evidence type="ECO:0000256" key="2">
    <source>
        <dbReference type="ARBA" id="ARBA00022840"/>
    </source>
</evidence>
<evidence type="ECO:0000259" key="5">
    <source>
        <dbReference type="PROSITE" id="PS51195"/>
    </source>
</evidence>
<dbReference type="GO" id="GO:0003724">
    <property type="term" value="F:RNA helicase activity"/>
    <property type="evidence" value="ECO:0007669"/>
    <property type="project" value="InterPro"/>
</dbReference>
<evidence type="ECO:0000313" key="7">
    <source>
        <dbReference type="Proteomes" id="UP001497623"/>
    </source>
</evidence>
<feature type="short sequence motif" description="Q motif" evidence="3">
    <location>
        <begin position="224"/>
        <end position="251"/>
    </location>
</feature>
<dbReference type="AlphaFoldDB" id="A0AAV2SUE0"/>
<dbReference type="Proteomes" id="UP001497623">
    <property type="component" value="Unassembled WGS sequence"/>
</dbReference>
<sequence>FILFIMVKNKYRPKNASTKLDASGPKKTPIVSPHEFDGLIGFEEVKDFTLIKGRFGKKTKQVFKDGKLVEKKKRRKNRNRNKKKREKELKDNADVDKETIIESSKENTENASEKDISAKEVITNESKDLKKESLNTKQKKKNKKNKNKKRNISESSVDSATVIEVLTDESITEEETKMVEKSPSEKRKSNDENPLGVTAPTAKKARYNTSVYKGTAEGKKVDVSAWKDIFTPSIVMDALAELGFSQPTEIQ</sequence>
<keyword evidence="7" id="KW-1185">Reference proteome</keyword>
<feature type="compositionally biased region" description="Basic residues" evidence="4">
    <location>
        <begin position="137"/>
        <end position="150"/>
    </location>
</feature>
<gene>
    <name evidence="6" type="ORF">MNOR_LOCUS41612</name>
</gene>
<evidence type="ECO:0000256" key="1">
    <source>
        <dbReference type="ARBA" id="ARBA00022741"/>
    </source>
</evidence>
<reference evidence="6 7" key="1">
    <citation type="submission" date="2024-05" db="EMBL/GenBank/DDBJ databases">
        <authorList>
            <person name="Wallberg A."/>
        </authorList>
    </citation>
    <scope>NUCLEOTIDE SEQUENCE [LARGE SCALE GENOMIC DNA]</scope>
</reference>
<feature type="non-terminal residue" evidence="6">
    <location>
        <position position="1"/>
    </location>
</feature>
<comment type="caution">
    <text evidence="6">The sequence shown here is derived from an EMBL/GenBank/DDBJ whole genome shotgun (WGS) entry which is preliminary data.</text>
</comment>
<dbReference type="GO" id="GO:0005524">
    <property type="term" value="F:ATP binding"/>
    <property type="evidence" value="ECO:0007669"/>
    <property type="project" value="UniProtKB-KW"/>
</dbReference>
<feature type="compositionally biased region" description="Basic residues" evidence="4">
    <location>
        <begin position="70"/>
        <end position="85"/>
    </location>
</feature>
<feature type="compositionally biased region" description="Basic and acidic residues" evidence="4">
    <location>
        <begin position="86"/>
        <end position="118"/>
    </location>
</feature>
<name>A0AAV2SUE0_MEGNR</name>
<protein>
    <recommendedName>
        <fullName evidence="5">DEAD-box RNA helicase Q domain-containing protein</fullName>
    </recommendedName>
</protein>
<evidence type="ECO:0000313" key="6">
    <source>
        <dbReference type="EMBL" id="CAL4249891.1"/>
    </source>
</evidence>
<dbReference type="InterPro" id="IPR014014">
    <property type="entry name" value="RNA_helicase_DEAD_Q_motif"/>
</dbReference>
<accession>A0AAV2SUE0</accession>
<keyword evidence="2" id="KW-0067">ATP-binding</keyword>
<feature type="non-terminal residue" evidence="6">
    <location>
        <position position="251"/>
    </location>
</feature>
<feature type="domain" description="DEAD-box RNA helicase Q" evidence="5">
    <location>
        <begin position="224"/>
        <end position="251"/>
    </location>
</feature>